<accession>A0A6G4WD81</accession>
<dbReference type="InterPro" id="IPR050204">
    <property type="entry name" value="AraC_XylS_family_regulators"/>
</dbReference>
<gene>
    <name evidence="5" type="ORF">G6N73_16410</name>
</gene>
<dbReference type="InterPro" id="IPR018060">
    <property type="entry name" value="HTH_AraC"/>
</dbReference>
<protein>
    <submittedName>
        <fullName evidence="5">Helix-turn-helix transcriptional regulator</fullName>
    </submittedName>
</protein>
<dbReference type="GO" id="GO:0003700">
    <property type="term" value="F:DNA-binding transcription factor activity"/>
    <property type="evidence" value="ECO:0007669"/>
    <property type="project" value="InterPro"/>
</dbReference>
<evidence type="ECO:0000256" key="1">
    <source>
        <dbReference type="ARBA" id="ARBA00023015"/>
    </source>
</evidence>
<keyword evidence="6" id="KW-1185">Reference proteome</keyword>
<dbReference type="AlphaFoldDB" id="A0A6G4WD81"/>
<keyword evidence="2" id="KW-0238">DNA-binding</keyword>
<keyword evidence="3" id="KW-0804">Transcription</keyword>
<dbReference type="InterPro" id="IPR009057">
    <property type="entry name" value="Homeodomain-like_sf"/>
</dbReference>
<evidence type="ECO:0000256" key="3">
    <source>
        <dbReference type="ARBA" id="ARBA00023163"/>
    </source>
</evidence>
<dbReference type="GO" id="GO:0043565">
    <property type="term" value="F:sequence-specific DNA binding"/>
    <property type="evidence" value="ECO:0007669"/>
    <property type="project" value="InterPro"/>
</dbReference>
<dbReference type="Proteomes" id="UP001642900">
    <property type="component" value="Unassembled WGS sequence"/>
</dbReference>
<dbReference type="EMBL" id="JAAKZF010000021">
    <property type="protein sequence ID" value="NGO52742.1"/>
    <property type="molecule type" value="Genomic_DNA"/>
</dbReference>
<dbReference type="Gene3D" id="1.10.10.60">
    <property type="entry name" value="Homeodomain-like"/>
    <property type="match status" value="1"/>
</dbReference>
<reference evidence="5 6" key="1">
    <citation type="submission" date="2020-02" db="EMBL/GenBank/DDBJ databases">
        <title>Genome sequence of strain CCNWXJ40-4.</title>
        <authorList>
            <person name="Gao J."/>
            <person name="Sun J."/>
        </authorList>
    </citation>
    <scope>NUCLEOTIDE SEQUENCE [LARGE SCALE GENOMIC DNA]</scope>
    <source>
        <strain evidence="5 6">CCNWXJ 40-4</strain>
    </source>
</reference>
<dbReference type="Pfam" id="PF12833">
    <property type="entry name" value="HTH_18"/>
    <property type="match status" value="1"/>
</dbReference>
<evidence type="ECO:0000256" key="2">
    <source>
        <dbReference type="ARBA" id="ARBA00023125"/>
    </source>
</evidence>
<dbReference type="SUPFAM" id="SSF46689">
    <property type="entry name" value="Homeodomain-like"/>
    <property type="match status" value="2"/>
</dbReference>
<evidence type="ECO:0000259" key="4">
    <source>
        <dbReference type="PROSITE" id="PS01124"/>
    </source>
</evidence>
<dbReference type="PANTHER" id="PTHR46796:SF6">
    <property type="entry name" value="ARAC SUBFAMILY"/>
    <property type="match status" value="1"/>
</dbReference>
<dbReference type="SMART" id="SM00342">
    <property type="entry name" value="HTH_ARAC"/>
    <property type="match status" value="1"/>
</dbReference>
<evidence type="ECO:0000313" key="5">
    <source>
        <dbReference type="EMBL" id="NGO52742.1"/>
    </source>
</evidence>
<proteinExistence type="predicted"/>
<keyword evidence="1" id="KW-0805">Transcription regulation</keyword>
<dbReference type="PANTHER" id="PTHR46796">
    <property type="entry name" value="HTH-TYPE TRANSCRIPTIONAL ACTIVATOR RHAS-RELATED"/>
    <property type="match status" value="1"/>
</dbReference>
<evidence type="ECO:0000313" key="6">
    <source>
        <dbReference type="Proteomes" id="UP001642900"/>
    </source>
</evidence>
<feature type="domain" description="HTH araC/xylS-type" evidence="4">
    <location>
        <begin position="204"/>
        <end position="302"/>
    </location>
</feature>
<comment type="caution">
    <text evidence="5">The sequence shown here is derived from an EMBL/GenBank/DDBJ whole genome shotgun (WGS) entry which is preliminary data.</text>
</comment>
<sequence length="303" mass="32877">MDQTTGSLDTLNYEPDRRSAHPKILDVIPESAGPRIATARGGAIHCVRGPGSQAVLAESHFAAVMLAPAPGNRAALGSDRMLEYDAPVGALVIHPANVEGRAVWSSTRESVIIAIRPESMAELAASELDAGHVAIQPPAFGTVDPQALYLAQLLKAELTQRETPNELYVDSLVTMFGVHILRNYTGVQQLPPAPKGGLSNRSARRVQEFLEVNFSSKISVADLAAVSGLSPRHFIQAFTRTFGEPPHKHLLRLRLSFAERLLVKGEMPIAEVAHLSGFSSQSHLTTAMMKYRRITPMQVRRKG</sequence>
<organism evidence="5 6">
    <name type="scientific">Allomesorhizobium camelthorni</name>
    <dbReference type="NCBI Taxonomy" id="475069"/>
    <lineage>
        <taxon>Bacteria</taxon>
        <taxon>Pseudomonadati</taxon>
        <taxon>Pseudomonadota</taxon>
        <taxon>Alphaproteobacteria</taxon>
        <taxon>Hyphomicrobiales</taxon>
        <taxon>Phyllobacteriaceae</taxon>
        <taxon>Allomesorhizobium</taxon>
    </lineage>
</organism>
<name>A0A6G4WD81_9HYPH</name>
<dbReference type="PROSITE" id="PS01124">
    <property type="entry name" value="HTH_ARAC_FAMILY_2"/>
    <property type="match status" value="1"/>
</dbReference>